<name>A0A6G9XMG3_NOCBR</name>
<dbReference type="Proteomes" id="UP000501705">
    <property type="component" value="Chromosome"/>
</dbReference>
<accession>A0A6G9XMG3</accession>
<evidence type="ECO:0000313" key="2">
    <source>
        <dbReference type="Proteomes" id="UP000501705"/>
    </source>
</evidence>
<dbReference type="PANTHER" id="PTHR37285:SF5">
    <property type="entry name" value="SPORE WALL MATURATION PROTEIN DIT1"/>
    <property type="match status" value="1"/>
</dbReference>
<dbReference type="Pfam" id="PF05141">
    <property type="entry name" value="DIT1_PvcA"/>
    <property type="match status" value="1"/>
</dbReference>
<dbReference type="Gene3D" id="3.30.60.140">
    <property type="match status" value="1"/>
</dbReference>
<sequence>MTTTTAAGALHETALSPADHAVAERILRIVFRRRRTAEPADPCATNPCPDCFAPHLETVGQFITANKPIHFVIPAFPAKSRNRRKTIGRLPDLGEQIALESVQGFCEQVSAVYEPGAVVTICSDGHVFSDVLGIPDEHIDDYGHELMRMIRSIGGGAIGLYGLRDAMPDLSWDERRARLLAEYAESVAEIRETVRTDPAARRMFNGIHRFVTEDDAVLHAELSATRRRNQAKQTAYEVVQRSQAWSRLVGEVFPAAVRLSIHPQDHHGSKIGFHLLRTVDGWLTPWHGVVLDDGIRHVLVKRARAEELGGRLVWRNSRPSHFVIDEPVDDRTASALLISGGTL</sequence>
<gene>
    <name evidence="1" type="ORF">F5X71_07210</name>
</gene>
<evidence type="ECO:0000313" key="1">
    <source>
        <dbReference type="EMBL" id="QIS02132.1"/>
    </source>
</evidence>
<protein>
    <submittedName>
        <fullName evidence="1">L-tyrosine/L-tryptophan isonitrile synthase family protein</fullName>
    </submittedName>
</protein>
<reference evidence="1 2" key="1">
    <citation type="journal article" date="2019" name="ACS Chem. Biol.">
        <title>Identification and Mobilization of a Cryptic Antibiotic Biosynthesis Gene Locus from a Human-Pathogenic Nocardia Isolate.</title>
        <authorList>
            <person name="Herisse M."/>
            <person name="Ishida K."/>
            <person name="Porter J.L."/>
            <person name="Howden B."/>
            <person name="Hertweck C."/>
            <person name="Stinear T.P."/>
            <person name="Pidot S.J."/>
        </authorList>
    </citation>
    <scope>NUCLEOTIDE SEQUENCE [LARGE SCALE GENOMIC DNA]</scope>
    <source>
        <strain evidence="1 2">AUSMDU00024985</strain>
    </source>
</reference>
<dbReference type="PANTHER" id="PTHR37285">
    <property type="entry name" value="SPORE WALL MATURATION PROTEIN DIT1"/>
    <property type="match status" value="1"/>
</dbReference>
<organism evidence="1 2">
    <name type="scientific">Nocardia brasiliensis</name>
    <dbReference type="NCBI Taxonomy" id="37326"/>
    <lineage>
        <taxon>Bacteria</taxon>
        <taxon>Bacillati</taxon>
        <taxon>Actinomycetota</taxon>
        <taxon>Actinomycetes</taxon>
        <taxon>Mycobacteriales</taxon>
        <taxon>Nocardiaceae</taxon>
        <taxon>Nocardia</taxon>
    </lineage>
</organism>
<dbReference type="RefSeq" id="WP_167461235.1">
    <property type="nucleotide sequence ID" value="NZ_CP046171.1"/>
</dbReference>
<proteinExistence type="predicted"/>
<dbReference type="AlphaFoldDB" id="A0A6G9XMG3"/>
<dbReference type="EMBL" id="CP046171">
    <property type="protein sequence ID" value="QIS02132.1"/>
    <property type="molecule type" value="Genomic_DNA"/>
</dbReference>
<dbReference type="InterPro" id="IPR007817">
    <property type="entry name" value="Isocyanide_synthase_DIT1"/>
</dbReference>